<dbReference type="Pfam" id="PF06439">
    <property type="entry name" value="3keto-disac_hyd"/>
    <property type="match status" value="1"/>
</dbReference>
<dbReference type="KEGG" id="salk:FBQ74_01520"/>
<organism evidence="3 4">
    <name type="scientific">Salinimonas iocasae</name>
    <dbReference type="NCBI Taxonomy" id="2572577"/>
    <lineage>
        <taxon>Bacteria</taxon>
        <taxon>Pseudomonadati</taxon>
        <taxon>Pseudomonadota</taxon>
        <taxon>Gammaproteobacteria</taxon>
        <taxon>Alteromonadales</taxon>
        <taxon>Alteromonadaceae</taxon>
        <taxon>Alteromonas/Salinimonas group</taxon>
        <taxon>Salinimonas</taxon>
    </lineage>
</organism>
<evidence type="ECO:0000313" key="4">
    <source>
        <dbReference type="Proteomes" id="UP000304912"/>
    </source>
</evidence>
<dbReference type="GO" id="GO:0016787">
    <property type="term" value="F:hydrolase activity"/>
    <property type="evidence" value="ECO:0007669"/>
    <property type="project" value="InterPro"/>
</dbReference>
<sequence>MKNTYKTLTTLSVAAASVLITGDLMASDEELEDWQKAEKTEVWEPVPPKVTAEPGKAPSDAIVLFDGKDLSAWESVKGGEAQWAVSDGAMTVKPGTGDIKTKESFCDVQLHVEWKAPEPEADMEGQQRNNSGVFLQQRYEVQVLDSYESKTYANGQAASIYKQTIPLVNATRPPEQWQEYDIIFTAPRFDDKTLKTPGYITVLHNGVVVQNHVEIQGKTEWIGEPSYEAHGCAPIQLQDHSNEVSFRNIWIRKITPLNQ</sequence>
<dbReference type="EMBL" id="CP039852">
    <property type="protein sequence ID" value="QCZ92232.1"/>
    <property type="molecule type" value="Genomic_DNA"/>
</dbReference>
<evidence type="ECO:0000256" key="1">
    <source>
        <dbReference type="SAM" id="SignalP"/>
    </source>
</evidence>
<proteinExistence type="predicted"/>
<feature type="chain" id="PRO_5023101603" evidence="1">
    <location>
        <begin position="27"/>
        <end position="259"/>
    </location>
</feature>
<dbReference type="InterPro" id="IPR010496">
    <property type="entry name" value="AL/BT2_dom"/>
</dbReference>
<reference evidence="3 4" key="1">
    <citation type="submission" date="2019-04" db="EMBL/GenBank/DDBJ databases">
        <title>Salinimonas iocasae sp. nov., a halophilic bacterium isolated from the outer tube casing of tubeworms in Okinawa Trough.</title>
        <authorList>
            <person name="Zhang H."/>
            <person name="Wang H."/>
            <person name="Li C."/>
        </authorList>
    </citation>
    <scope>NUCLEOTIDE SEQUENCE [LARGE SCALE GENOMIC DNA]</scope>
    <source>
        <strain evidence="3 4">KX18D6</strain>
    </source>
</reference>
<dbReference type="Gene3D" id="2.60.120.560">
    <property type="entry name" value="Exo-inulinase, domain 1"/>
    <property type="match status" value="1"/>
</dbReference>
<dbReference type="Proteomes" id="UP000304912">
    <property type="component" value="Chromosome"/>
</dbReference>
<gene>
    <name evidence="3" type="ORF">FBQ74_01520</name>
</gene>
<keyword evidence="4" id="KW-1185">Reference proteome</keyword>
<dbReference type="OrthoDB" id="176168at2"/>
<feature type="domain" description="3-keto-alpha-glucoside-1,2-lyase/3-keto-2-hydroxy-glucal hydratase" evidence="2">
    <location>
        <begin position="61"/>
        <end position="252"/>
    </location>
</feature>
<protein>
    <submittedName>
        <fullName evidence="3">DUF1080 domain-containing protein</fullName>
    </submittedName>
</protein>
<name>A0A5B7Y9B6_9ALTE</name>
<feature type="signal peptide" evidence="1">
    <location>
        <begin position="1"/>
        <end position="26"/>
    </location>
</feature>
<accession>A0A5B7Y9B6</accession>
<evidence type="ECO:0000259" key="2">
    <source>
        <dbReference type="Pfam" id="PF06439"/>
    </source>
</evidence>
<evidence type="ECO:0000313" key="3">
    <source>
        <dbReference type="EMBL" id="QCZ92232.1"/>
    </source>
</evidence>
<keyword evidence="1" id="KW-0732">Signal</keyword>
<dbReference type="AlphaFoldDB" id="A0A5B7Y9B6"/>